<dbReference type="InterPro" id="IPR000086">
    <property type="entry name" value="NUDIX_hydrolase_dom"/>
</dbReference>
<keyword evidence="4" id="KW-0235">DNA replication</keyword>
<evidence type="ECO:0000256" key="9">
    <source>
        <dbReference type="ARBA" id="ARBA00023204"/>
    </source>
</evidence>
<dbReference type="PANTHER" id="PTHR47707">
    <property type="entry name" value="8-OXO-DGTP DIPHOSPHATASE"/>
    <property type="match status" value="1"/>
</dbReference>
<keyword evidence="14" id="KW-1185">Reference proteome</keyword>
<dbReference type="GO" id="GO:0044716">
    <property type="term" value="F:8-oxo-GDP phosphatase activity"/>
    <property type="evidence" value="ECO:0007669"/>
    <property type="project" value="TreeGrafter"/>
</dbReference>
<dbReference type="InterPro" id="IPR020476">
    <property type="entry name" value="Nudix_hydrolase"/>
</dbReference>
<dbReference type="PROSITE" id="PS51462">
    <property type="entry name" value="NUDIX"/>
    <property type="match status" value="1"/>
</dbReference>
<dbReference type="PANTHER" id="PTHR47707:SF1">
    <property type="entry name" value="NUDIX HYDROLASE FAMILY PROTEIN"/>
    <property type="match status" value="1"/>
</dbReference>
<evidence type="ECO:0000313" key="13">
    <source>
        <dbReference type="EMBL" id="KAK3279810.1"/>
    </source>
</evidence>
<dbReference type="InterPro" id="IPR029119">
    <property type="entry name" value="MutY_C"/>
</dbReference>
<evidence type="ECO:0000256" key="3">
    <source>
        <dbReference type="ARBA" id="ARBA00022457"/>
    </source>
</evidence>
<sequence length="162" mass="17667">MATSPEAQPPRKLVLVVAAALLNQDGEVLLAQRPQGKPMSGLWEFPGGKVDPGESPEAALKRELREELDVIVEEQNLEPLTFASHAYDSFNLLMPLYVCREWVGTPSGVEGQQLAWVDNAKLDTFEMPAADIPLIGPVRSAMKKTIVAGKDIMDDTSNPQKS</sequence>
<evidence type="ECO:0000256" key="10">
    <source>
        <dbReference type="ARBA" id="ARBA00035861"/>
    </source>
</evidence>
<comment type="caution">
    <text evidence="13">The sequence shown here is derived from an EMBL/GenBank/DDBJ whole genome shotgun (WGS) entry which is preliminary data.</text>
</comment>
<evidence type="ECO:0000256" key="7">
    <source>
        <dbReference type="ARBA" id="ARBA00022801"/>
    </source>
</evidence>
<dbReference type="GO" id="GO:0008413">
    <property type="term" value="F:8-oxo-7,8-dihydroguanosine triphosphate pyrophosphatase activity"/>
    <property type="evidence" value="ECO:0007669"/>
    <property type="project" value="TreeGrafter"/>
</dbReference>
<keyword evidence="8" id="KW-0460">Magnesium</keyword>
<comment type="similarity">
    <text evidence="2">Belongs to the Nudix hydrolase family.</text>
</comment>
<evidence type="ECO:0000256" key="2">
    <source>
        <dbReference type="ARBA" id="ARBA00005582"/>
    </source>
</evidence>
<dbReference type="GO" id="GO:0006281">
    <property type="term" value="P:DNA repair"/>
    <property type="evidence" value="ECO:0007669"/>
    <property type="project" value="UniProtKB-KW"/>
</dbReference>
<dbReference type="FunFam" id="3.90.79.10:FF:000014">
    <property type="entry name" value="8-oxo-dGTP diphosphatase MutT"/>
    <property type="match status" value="1"/>
</dbReference>
<evidence type="ECO:0000256" key="6">
    <source>
        <dbReference type="ARBA" id="ARBA00022763"/>
    </source>
</evidence>
<protein>
    <recommendedName>
        <fullName evidence="11">8-oxo-dGTP diphosphatase</fullName>
        <ecNumber evidence="11">3.6.1.55</ecNumber>
    </recommendedName>
</protein>
<gene>
    <name evidence="13" type="ORF">CYMTET_12330</name>
</gene>
<evidence type="ECO:0000256" key="5">
    <source>
        <dbReference type="ARBA" id="ARBA00022723"/>
    </source>
</evidence>
<keyword evidence="5" id="KW-0479">Metal-binding</keyword>
<dbReference type="InterPro" id="IPR015797">
    <property type="entry name" value="NUDIX_hydrolase-like_dom_sf"/>
</dbReference>
<keyword evidence="6" id="KW-0227">DNA damage</keyword>
<dbReference type="GO" id="GO:0035539">
    <property type="term" value="F:8-oxo-7,8-dihydrodeoxyguanosine triphosphate pyrophosphatase activity"/>
    <property type="evidence" value="ECO:0007669"/>
    <property type="project" value="UniProtKB-EC"/>
</dbReference>
<feature type="domain" description="Nudix hydrolase" evidence="12">
    <location>
        <begin position="12"/>
        <end position="140"/>
    </location>
</feature>
<evidence type="ECO:0000256" key="11">
    <source>
        <dbReference type="ARBA" id="ARBA00038905"/>
    </source>
</evidence>
<dbReference type="InterPro" id="IPR020084">
    <property type="entry name" value="NUDIX_hydrolase_CS"/>
</dbReference>
<dbReference type="GO" id="GO:0044715">
    <property type="term" value="F:8-oxo-dGDP phosphatase activity"/>
    <property type="evidence" value="ECO:0007669"/>
    <property type="project" value="TreeGrafter"/>
</dbReference>
<dbReference type="AlphaFoldDB" id="A0AAE0GKU4"/>
<dbReference type="PRINTS" id="PR00502">
    <property type="entry name" value="NUDIXFAMILY"/>
</dbReference>
<dbReference type="SUPFAM" id="SSF55811">
    <property type="entry name" value="Nudix"/>
    <property type="match status" value="1"/>
</dbReference>
<dbReference type="CDD" id="cd03425">
    <property type="entry name" value="NUDIX_MutT_NudA_like"/>
    <property type="match status" value="1"/>
</dbReference>
<dbReference type="InterPro" id="IPR047127">
    <property type="entry name" value="MutT-like"/>
</dbReference>
<evidence type="ECO:0000259" key="12">
    <source>
        <dbReference type="PROSITE" id="PS51462"/>
    </source>
</evidence>
<dbReference type="GO" id="GO:0046872">
    <property type="term" value="F:metal ion binding"/>
    <property type="evidence" value="ECO:0007669"/>
    <property type="project" value="UniProtKB-KW"/>
</dbReference>
<keyword evidence="3" id="KW-0515">Mutator protein</keyword>
<dbReference type="PROSITE" id="PS00893">
    <property type="entry name" value="NUDIX_BOX"/>
    <property type="match status" value="1"/>
</dbReference>
<dbReference type="GO" id="GO:0006260">
    <property type="term" value="P:DNA replication"/>
    <property type="evidence" value="ECO:0007669"/>
    <property type="project" value="UniProtKB-KW"/>
</dbReference>
<dbReference type="Proteomes" id="UP001190700">
    <property type="component" value="Unassembled WGS sequence"/>
</dbReference>
<keyword evidence="7" id="KW-0378">Hydrolase</keyword>
<reference evidence="13 14" key="1">
    <citation type="journal article" date="2015" name="Genome Biol. Evol.">
        <title>Comparative Genomics of a Bacterivorous Green Alga Reveals Evolutionary Causalities and Consequences of Phago-Mixotrophic Mode of Nutrition.</title>
        <authorList>
            <person name="Burns J.A."/>
            <person name="Paasch A."/>
            <person name="Narechania A."/>
            <person name="Kim E."/>
        </authorList>
    </citation>
    <scope>NUCLEOTIDE SEQUENCE [LARGE SCALE GENOMIC DNA]</scope>
    <source>
        <strain evidence="13 14">PLY_AMNH</strain>
    </source>
</reference>
<dbReference type="EC" id="3.6.1.55" evidence="11"/>
<evidence type="ECO:0000313" key="14">
    <source>
        <dbReference type="Proteomes" id="UP001190700"/>
    </source>
</evidence>
<proteinExistence type="inferred from homology"/>
<comment type="catalytic activity">
    <reaction evidence="10">
        <text>8-oxo-dGTP + H2O = 8-oxo-dGMP + diphosphate + H(+)</text>
        <dbReference type="Rhea" id="RHEA:31575"/>
        <dbReference type="ChEBI" id="CHEBI:15377"/>
        <dbReference type="ChEBI" id="CHEBI:15378"/>
        <dbReference type="ChEBI" id="CHEBI:33019"/>
        <dbReference type="ChEBI" id="CHEBI:63224"/>
        <dbReference type="ChEBI" id="CHEBI:77896"/>
        <dbReference type="EC" id="3.6.1.55"/>
    </reaction>
</comment>
<dbReference type="Gene3D" id="3.90.79.10">
    <property type="entry name" value="Nucleoside Triphosphate Pyrophosphohydrolase"/>
    <property type="match status" value="1"/>
</dbReference>
<evidence type="ECO:0000256" key="8">
    <source>
        <dbReference type="ARBA" id="ARBA00022842"/>
    </source>
</evidence>
<name>A0AAE0GKU4_9CHLO</name>
<keyword evidence="9" id="KW-0234">DNA repair</keyword>
<organism evidence="13 14">
    <name type="scientific">Cymbomonas tetramitiformis</name>
    <dbReference type="NCBI Taxonomy" id="36881"/>
    <lineage>
        <taxon>Eukaryota</taxon>
        <taxon>Viridiplantae</taxon>
        <taxon>Chlorophyta</taxon>
        <taxon>Pyramimonadophyceae</taxon>
        <taxon>Pyramimonadales</taxon>
        <taxon>Pyramimonadaceae</taxon>
        <taxon>Cymbomonas</taxon>
    </lineage>
</organism>
<evidence type="ECO:0000256" key="4">
    <source>
        <dbReference type="ARBA" id="ARBA00022705"/>
    </source>
</evidence>
<accession>A0AAE0GKU4</accession>
<evidence type="ECO:0000256" key="1">
    <source>
        <dbReference type="ARBA" id="ARBA00001946"/>
    </source>
</evidence>
<dbReference type="EMBL" id="LGRX02004664">
    <property type="protein sequence ID" value="KAK3279810.1"/>
    <property type="molecule type" value="Genomic_DNA"/>
</dbReference>
<comment type="cofactor">
    <cofactor evidence="1">
        <name>Mg(2+)</name>
        <dbReference type="ChEBI" id="CHEBI:18420"/>
    </cofactor>
</comment>
<dbReference type="Pfam" id="PF14815">
    <property type="entry name" value="NUDIX_4"/>
    <property type="match status" value="1"/>
</dbReference>